<organism evidence="4 5">
    <name type="scientific">Lysobacter yananisis</name>
    <dbReference type="NCBI Taxonomy" id="1003114"/>
    <lineage>
        <taxon>Bacteria</taxon>
        <taxon>Pseudomonadati</taxon>
        <taxon>Pseudomonadota</taxon>
        <taxon>Gammaproteobacteria</taxon>
        <taxon>Lysobacterales</taxon>
        <taxon>Lysobacteraceae</taxon>
        <taxon>Lysobacter</taxon>
    </lineage>
</organism>
<dbReference type="EC" id="3.1.1.29" evidence="1"/>
<accession>A0ABY9PCK8</accession>
<reference evidence="4 5" key="1">
    <citation type="submission" date="2023-08" db="EMBL/GenBank/DDBJ databases">
        <title>The whole genome sequence of Lysobacter yananisis.</title>
        <authorList>
            <person name="Sun H."/>
        </authorList>
    </citation>
    <scope>NUCLEOTIDE SEQUENCE [LARGE SCALE GENOMIC DNA]</scope>
    <source>
        <strain evidence="4 5">SNNU513</strain>
    </source>
</reference>
<dbReference type="SUPFAM" id="SSF102462">
    <property type="entry name" value="Peptidyl-tRNA hydrolase II"/>
    <property type="match status" value="1"/>
</dbReference>
<dbReference type="Gene3D" id="3.40.1490.10">
    <property type="entry name" value="Bit1"/>
    <property type="match status" value="1"/>
</dbReference>
<dbReference type="RefSeq" id="WP_309152262.1">
    <property type="nucleotide sequence ID" value="NZ_CP133568.1"/>
</dbReference>
<evidence type="ECO:0000256" key="2">
    <source>
        <dbReference type="ARBA" id="ARBA00022801"/>
    </source>
</evidence>
<keyword evidence="5" id="KW-1185">Reference proteome</keyword>
<protein>
    <recommendedName>
        <fullName evidence="1">peptidyl-tRNA hydrolase</fullName>
        <ecNumber evidence="1">3.1.1.29</ecNumber>
    </recommendedName>
</protein>
<dbReference type="InterPro" id="IPR002833">
    <property type="entry name" value="PTH2"/>
</dbReference>
<dbReference type="Pfam" id="PF01981">
    <property type="entry name" value="PTH2"/>
    <property type="match status" value="1"/>
</dbReference>
<gene>
    <name evidence="4" type="ORF">RDV84_01660</name>
</gene>
<dbReference type="InterPro" id="IPR023476">
    <property type="entry name" value="Pep_tRNA_hydro_II_dom_sf"/>
</dbReference>
<evidence type="ECO:0000256" key="3">
    <source>
        <dbReference type="ARBA" id="ARBA00048707"/>
    </source>
</evidence>
<dbReference type="Proteomes" id="UP001229313">
    <property type="component" value="Chromosome"/>
</dbReference>
<sequence>MKMYILVRDDVPLGFAMVAVAHASLAAYLKFRDAPETAQWLDGPFFKAVCKANAREFENAKAVEDHVVLTESALGGREVAIAFRPREEWPKMFKFLRLYKDA</sequence>
<proteinExistence type="predicted"/>
<dbReference type="EMBL" id="CP133568">
    <property type="protein sequence ID" value="WMT03582.1"/>
    <property type="molecule type" value="Genomic_DNA"/>
</dbReference>
<evidence type="ECO:0000313" key="5">
    <source>
        <dbReference type="Proteomes" id="UP001229313"/>
    </source>
</evidence>
<comment type="catalytic activity">
    <reaction evidence="3">
        <text>an N-acyl-L-alpha-aminoacyl-tRNA + H2O = an N-acyl-L-amino acid + a tRNA + H(+)</text>
        <dbReference type="Rhea" id="RHEA:54448"/>
        <dbReference type="Rhea" id="RHEA-COMP:10123"/>
        <dbReference type="Rhea" id="RHEA-COMP:13883"/>
        <dbReference type="ChEBI" id="CHEBI:15377"/>
        <dbReference type="ChEBI" id="CHEBI:15378"/>
        <dbReference type="ChEBI" id="CHEBI:59874"/>
        <dbReference type="ChEBI" id="CHEBI:78442"/>
        <dbReference type="ChEBI" id="CHEBI:138191"/>
        <dbReference type="EC" id="3.1.1.29"/>
    </reaction>
</comment>
<keyword evidence="2" id="KW-0378">Hydrolase</keyword>
<name>A0ABY9PCK8_9GAMM</name>
<evidence type="ECO:0000313" key="4">
    <source>
        <dbReference type="EMBL" id="WMT03582.1"/>
    </source>
</evidence>
<evidence type="ECO:0000256" key="1">
    <source>
        <dbReference type="ARBA" id="ARBA00013260"/>
    </source>
</evidence>